<feature type="transmembrane region" description="Helical" evidence="2">
    <location>
        <begin position="7"/>
        <end position="24"/>
    </location>
</feature>
<proteinExistence type="predicted"/>
<keyword evidence="2" id="KW-1133">Transmembrane helix</keyword>
<dbReference type="OrthoDB" id="2111682at2"/>
<feature type="compositionally biased region" description="Polar residues" evidence="1">
    <location>
        <begin position="125"/>
        <end position="137"/>
    </location>
</feature>
<feature type="transmembrane region" description="Helical" evidence="2">
    <location>
        <begin position="30"/>
        <end position="47"/>
    </location>
</feature>
<accession>A0A845F8H5</accession>
<evidence type="ECO:0000313" key="3">
    <source>
        <dbReference type="EMBL" id="MYL70094.1"/>
    </source>
</evidence>
<dbReference type="RefSeq" id="WP_160911584.1">
    <property type="nucleotide sequence ID" value="NZ_WMFA01000001.1"/>
</dbReference>
<comment type="caution">
    <text evidence="3">The sequence shown here is derived from an EMBL/GenBank/DDBJ whole genome shotgun (WGS) entry which is preliminary data.</text>
</comment>
<dbReference type="AlphaFoldDB" id="A0A845F8H5"/>
<evidence type="ECO:0000313" key="4">
    <source>
        <dbReference type="Proteomes" id="UP000450457"/>
    </source>
</evidence>
<feature type="region of interest" description="Disordered" evidence="1">
    <location>
        <begin position="114"/>
        <end position="146"/>
    </location>
</feature>
<name>A0A845F8H5_9BACI</name>
<dbReference type="Proteomes" id="UP000450457">
    <property type="component" value="Unassembled WGS sequence"/>
</dbReference>
<organism evidence="3 4">
    <name type="scientific">Halobacillus litoralis</name>
    <dbReference type="NCBI Taxonomy" id="45668"/>
    <lineage>
        <taxon>Bacteria</taxon>
        <taxon>Bacillati</taxon>
        <taxon>Bacillota</taxon>
        <taxon>Bacilli</taxon>
        <taxon>Bacillales</taxon>
        <taxon>Bacillaceae</taxon>
        <taxon>Halobacillus</taxon>
    </lineage>
</organism>
<sequence length="146" mass="16377">MEHVKLFAMKFIMTFVILFLILGGGFKVSFGDVFLISFVLSLVGYATGDRIVLDRAKNITTTLFDLVFIFIFIYFMTGAISTSLDVFTASILSTVSLAIFEYFFHQSVVRTLESDDDPEGEASVPNGNLRTEASQELTPYKNKDRN</sequence>
<feature type="transmembrane region" description="Helical" evidence="2">
    <location>
        <begin position="86"/>
        <end position="104"/>
    </location>
</feature>
<dbReference type="InterPro" id="IPR019649">
    <property type="entry name" value="DUF2512"/>
</dbReference>
<gene>
    <name evidence="3" type="ORF">GLW00_04495</name>
</gene>
<reference evidence="3 4" key="1">
    <citation type="submission" date="2019-11" db="EMBL/GenBank/DDBJ databases">
        <title>Genome sequences of 17 halophilic strains isolated from different environments.</title>
        <authorList>
            <person name="Furrow R.E."/>
        </authorList>
    </citation>
    <scope>NUCLEOTIDE SEQUENCE [LARGE SCALE GENOMIC DNA]</scope>
    <source>
        <strain evidence="3 4">SL-4</strain>
    </source>
</reference>
<feature type="transmembrane region" description="Helical" evidence="2">
    <location>
        <begin position="59"/>
        <end position="80"/>
    </location>
</feature>
<keyword evidence="2" id="KW-0812">Transmembrane</keyword>
<dbReference type="Pfam" id="PF10710">
    <property type="entry name" value="DUF2512"/>
    <property type="match status" value="1"/>
</dbReference>
<evidence type="ECO:0000256" key="1">
    <source>
        <dbReference type="SAM" id="MobiDB-lite"/>
    </source>
</evidence>
<evidence type="ECO:0000256" key="2">
    <source>
        <dbReference type="SAM" id="Phobius"/>
    </source>
</evidence>
<dbReference type="GeneID" id="78006238"/>
<keyword evidence="2" id="KW-0472">Membrane</keyword>
<dbReference type="EMBL" id="WMFA01000001">
    <property type="protein sequence ID" value="MYL70094.1"/>
    <property type="molecule type" value="Genomic_DNA"/>
</dbReference>
<protein>
    <submittedName>
        <fullName evidence="3">DUF2512 family protein</fullName>
    </submittedName>
</protein>